<dbReference type="NCBIfam" id="TIGR00033">
    <property type="entry name" value="aroC"/>
    <property type="match status" value="1"/>
</dbReference>
<keyword evidence="9 11" id="KW-0057">Aromatic amino acid biosynthesis</keyword>
<keyword evidence="6 11" id="KW-0288">FMN</keyword>
<dbReference type="UniPathway" id="UPA00053">
    <property type="reaction ID" value="UER00090"/>
</dbReference>
<dbReference type="EMBL" id="CP046996">
    <property type="protein sequence ID" value="QHA00094.1"/>
    <property type="molecule type" value="Genomic_DNA"/>
</dbReference>
<dbReference type="RefSeq" id="WP_158208166.1">
    <property type="nucleotide sequence ID" value="NZ_CP046996.1"/>
</dbReference>
<evidence type="ECO:0000256" key="11">
    <source>
        <dbReference type="HAMAP-Rule" id="MF_00300"/>
    </source>
</evidence>
<evidence type="ECO:0000256" key="8">
    <source>
        <dbReference type="ARBA" id="ARBA00022857"/>
    </source>
</evidence>
<keyword evidence="7 11" id="KW-0274">FAD</keyword>
<evidence type="ECO:0000256" key="5">
    <source>
        <dbReference type="ARBA" id="ARBA00022630"/>
    </source>
</evidence>
<feature type="binding site" evidence="11">
    <location>
        <begin position="304"/>
        <end position="308"/>
    </location>
    <ligand>
        <name>FMN</name>
        <dbReference type="ChEBI" id="CHEBI:58210"/>
    </ligand>
</feature>
<dbReference type="AlphaFoldDB" id="A0A857DFM8"/>
<gene>
    <name evidence="11 13" type="primary">aroC</name>
    <name evidence="13" type="ORF">GQ588_05250</name>
</gene>
<dbReference type="PROSITE" id="PS00789">
    <property type="entry name" value="CHORISMATE_SYNTHASE_3"/>
    <property type="match status" value="1"/>
</dbReference>
<keyword evidence="8 11" id="KW-0521">NADP</keyword>
<evidence type="ECO:0000313" key="14">
    <source>
        <dbReference type="Proteomes" id="UP000430508"/>
    </source>
</evidence>
<organism evidence="13 14">
    <name type="scientific">Dehalobacter restrictus</name>
    <dbReference type="NCBI Taxonomy" id="55583"/>
    <lineage>
        <taxon>Bacteria</taxon>
        <taxon>Bacillati</taxon>
        <taxon>Bacillota</taxon>
        <taxon>Clostridia</taxon>
        <taxon>Eubacteriales</taxon>
        <taxon>Desulfitobacteriaceae</taxon>
        <taxon>Dehalobacter</taxon>
    </lineage>
</organism>
<dbReference type="PROSITE" id="PS00787">
    <property type="entry name" value="CHORISMATE_SYNTHASE_1"/>
    <property type="match status" value="1"/>
</dbReference>
<dbReference type="SUPFAM" id="SSF103263">
    <property type="entry name" value="Chorismate synthase, AroC"/>
    <property type="match status" value="1"/>
</dbReference>
<dbReference type="Pfam" id="PF01264">
    <property type="entry name" value="Chorismate_synt"/>
    <property type="match status" value="1"/>
</dbReference>
<feature type="binding site" evidence="11">
    <location>
        <position position="47"/>
    </location>
    <ligand>
        <name>NADP(+)</name>
        <dbReference type="ChEBI" id="CHEBI:58349"/>
    </ligand>
</feature>
<comment type="pathway">
    <text evidence="1 11 12">Metabolic intermediate biosynthesis; chorismate biosynthesis; chorismate from D-erythrose 4-phosphate and phosphoenolpyruvate: step 7/7.</text>
</comment>
<dbReference type="InterPro" id="IPR035904">
    <property type="entry name" value="Chorismate_synth_AroC_sf"/>
</dbReference>
<name>A0A857DFM8_9FIRM</name>
<evidence type="ECO:0000256" key="3">
    <source>
        <dbReference type="ARBA" id="ARBA00013036"/>
    </source>
</evidence>
<dbReference type="GO" id="GO:0008652">
    <property type="term" value="P:amino acid biosynthetic process"/>
    <property type="evidence" value="ECO:0007669"/>
    <property type="project" value="UniProtKB-KW"/>
</dbReference>
<evidence type="ECO:0000256" key="4">
    <source>
        <dbReference type="ARBA" id="ARBA00022605"/>
    </source>
</evidence>
<feature type="binding site" evidence="11">
    <location>
        <position position="331"/>
    </location>
    <ligand>
        <name>FMN</name>
        <dbReference type="ChEBI" id="CHEBI:58210"/>
    </ligand>
</feature>
<keyword evidence="5 11" id="KW-0285">Flavoprotein</keyword>
<dbReference type="InterPro" id="IPR020541">
    <property type="entry name" value="Chorismate_synthase_CS"/>
</dbReference>
<evidence type="ECO:0000256" key="10">
    <source>
        <dbReference type="ARBA" id="ARBA00023239"/>
    </source>
</evidence>
<dbReference type="EC" id="4.2.3.5" evidence="3 11"/>
<dbReference type="PIRSF" id="PIRSF001456">
    <property type="entry name" value="Chorismate_synth"/>
    <property type="match status" value="1"/>
</dbReference>
<dbReference type="PANTHER" id="PTHR21085">
    <property type="entry name" value="CHORISMATE SYNTHASE"/>
    <property type="match status" value="1"/>
</dbReference>
<proteinExistence type="inferred from homology"/>
<comment type="similarity">
    <text evidence="2 11 12">Belongs to the chorismate synthase family.</text>
</comment>
<keyword evidence="10 11" id="KW-0456">Lyase</keyword>
<keyword evidence="4 11" id="KW-0028">Amino-acid biosynthesis</keyword>
<dbReference type="CDD" id="cd07304">
    <property type="entry name" value="Chorismate_synthase"/>
    <property type="match status" value="1"/>
</dbReference>
<dbReference type="GO" id="GO:0004107">
    <property type="term" value="F:chorismate synthase activity"/>
    <property type="evidence" value="ECO:0007669"/>
    <property type="project" value="UniProtKB-UniRule"/>
</dbReference>
<accession>A0A857DFM8</accession>
<evidence type="ECO:0000313" key="13">
    <source>
        <dbReference type="EMBL" id="QHA00094.1"/>
    </source>
</evidence>
<dbReference type="GO" id="GO:0005829">
    <property type="term" value="C:cytosol"/>
    <property type="evidence" value="ECO:0007669"/>
    <property type="project" value="TreeGrafter"/>
</dbReference>
<dbReference type="PANTHER" id="PTHR21085:SF0">
    <property type="entry name" value="CHORISMATE SYNTHASE"/>
    <property type="match status" value="1"/>
</dbReference>
<comment type="caution">
    <text evidence="11">Lacks conserved residue(s) required for the propagation of feature annotation.</text>
</comment>
<dbReference type="GO" id="GO:0009423">
    <property type="term" value="P:chorismate biosynthetic process"/>
    <property type="evidence" value="ECO:0007669"/>
    <property type="project" value="UniProtKB-UniRule"/>
</dbReference>
<evidence type="ECO:0000256" key="1">
    <source>
        <dbReference type="ARBA" id="ARBA00005044"/>
    </source>
</evidence>
<comment type="subunit">
    <text evidence="11">Homotetramer.</text>
</comment>
<evidence type="ECO:0000256" key="6">
    <source>
        <dbReference type="ARBA" id="ARBA00022643"/>
    </source>
</evidence>
<feature type="binding site" evidence="11">
    <location>
        <begin position="125"/>
        <end position="127"/>
    </location>
    <ligand>
        <name>FMN</name>
        <dbReference type="ChEBI" id="CHEBI:58210"/>
    </ligand>
</feature>
<protein>
    <recommendedName>
        <fullName evidence="3 11">Chorismate synthase</fullName>
        <shortName evidence="11">CS</shortName>
        <ecNumber evidence="3 11">4.2.3.5</ecNumber>
    </recommendedName>
    <alternativeName>
        <fullName evidence="11">5-enolpyruvylshikimate-3-phosphate phospholyase</fullName>
    </alternativeName>
</protein>
<dbReference type="GO" id="GO:0010181">
    <property type="term" value="F:FMN binding"/>
    <property type="evidence" value="ECO:0007669"/>
    <property type="project" value="TreeGrafter"/>
</dbReference>
<reference evidence="13 14" key="1">
    <citation type="submission" date="2019-12" db="EMBL/GenBank/DDBJ databases">
        <title>Sequence classification of anaerobic respiratory reductive dehalogenases: First we see many, then we see few.</title>
        <authorList>
            <person name="Molenda O."/>
            <person name="Puentes Jacome L.A."/>
            <person name="Cao X."/>
            <person name="Nesbo C.L."/>
            <person name="Tang S."/>
            <person name="Morson N."/>
            <person name="Patron J."/>
            <person name="Lomheim L."/>
            <person name="Wishart D.S."/>
            <person name="Edwards E.A."/>
        </authorList>
    </citation>
    <scope>NUCLEOTIDE SEQUENCE [LARGE SCALE GENOMIC DNA]</scope>
    <source>
        <strain evidence="13 14">12DCA</strain>
    </source>
</reference>
<comment type="cofactor">
    <cofactor evidence="11 12">
        <name>FMNH2</name>
        <dbReference type="ChEBI" id="CHEBI:57618"/>
    </cofactor>
    <text evidence="11 12">Reduced FMN (FMNH(2)).</text>
</comment>
<dbReference type="GO" id="GO:0009073">
    <property type="term" value="P:aromatic amino acid family biosynthetic process"/>
    <property type="evidence" value="ECO:0007669"/>
    <property type="project" value="UniProtKB-KW"/>
</dbReference>
<evidence type="ECO:0000256" key="7">
    <source>
        <dbReference type="ARBA" id="ARBA00022827"/>
    </source>
</evidence>
<dbReference type="PROSITE" id="PS00788">
    <property type="entry name" value="CHORISMATE_SYNTHASE_2"/>
    <property type="match status" value="1"/>
</dbReference>
<comment type="function">
    <text evidence="11">Catalyzes the anti-1,4-elimination of the C-3 phosphate and the C-6 proR hydrogen from 5-enolpyruvylshikimate-3-phosphate (EPSP) to yield chorismate, which is the branch point compound that serves as the starting substrate for the three terminal pathways of aromatic amino acid biosynthesis. This reaction introduces a second double bond into the aromatic ring system.</text>
</comment>
<evidence type="ECO:0000256" key="12">
    <source>
        <dbReference type="RuleBase" id="RU000605"/>
    </source>
</evidence>
<feature type="binding site" evidence="11">
    <location>
        <position position="289"/>
    </location>
    <ligand>
        <name>FMN</name>
        <dbReference type="ChEBI" id="CHEBI:58210"/>
    </ligand>
</feature>
<dbReference type="Gene3D" id="3.60.150.10">
    <property type="entry name" value="Chorismate synthase AroC"/>
    <property type="match status" value="1"/>
</dbReference>
<sequence>MSGTWGEYLKLSLFGESHGKCIGIVLDGLPAGLKLDLPFISREMARRAPGKNALSTPRQEKDEFEILSGFFHGSTTGAPLCCVIWNKDQHSGDYCELKDTVRPGHADYTAMVKHRGFNDYRGGGHFSGRLTAPLVLAGAIAKQVLKKKGIMIGSHILNIGGIGEDHFNGLRINSGLLQKLTEQEFPVLSEEAGTRMKQKILQAKAEEDSVGGVIETSAVGLPAGLGSPFFDSAESKIAHLLFAVPAVKGVEFGAGFAITQMRGSEANDPYALADGKVVTLSNHNGGILGGITNGMPLLFRVAVKPTPSIGKVQQTVNMAAREETQITVQGRHDPCIVPRAVPVVESAAALALLDLMIEKDGVTWMN</sequence>
<dbReference type="Proteomes" id="UP000430508">
    <property type="component" value="Chromosome"/>
</dbReference>
<evidence type="ECO:0000256" key="9">
    <source>
        <dbReference type="ARBA" id="ARBA00023141"/>
    </source>
</evidence>
<dbReference type="NCBIfam" id="NF003793">
    <property type="entry name" value="PRK05382.1"/>
    <property type="match status" value="1"/>
</dbReference>
<evidence type="ECO:0000256" key="2">
    <source>
        <dbReference type="ARBA" id="ARBA00008014"/>
    </source>
</evidence>
<dbReference type="HAMAP" id="MF_00300">
    <property type="entry name" value="Chorismate_synth"/>
    <property type="match status" value="1"/>
</dbReference>
<dbReference type="InterPro" id="IPR000453">
    <property type="entry name" value="Chorismate_synth"/>
</dbReference>
<comment type="catalytic activity">
    <reaction evidence="11 12">
        <text>5-O-(1-carboxyvinyl)-3-phosphoshikimate = chorismate + phosphate</text>
        <dbReference type="Rhea" id="RHEA:21020"/>
        <dbReference type="ChEBI" id="CHEBI:29748"/>
        <dbReference type="ChEBI" id="CHEBI:43474"/>
        <dbReference type="ChEBI" id="CHEBI:57701"/>
        <dbReference type="EC" id="4.2.3.5"/>
    </reaction>
</comment>